<dbReference type="EC" id="7.2.2.10" evidence="3"/>
<dbReference type="InterPro" id="IPR001757">
    <property type="entry name" value="P_typ_ATPase"/>
</dbReference>
<evidence type="ECO:0000256" key="19">
    <source>
        <dbReference type="SAM" id="MobiDB-lite"/>
    </source>
</evidence>
<dbReference type="InterPro" id="IPR036412">
    <property type="entry name" value="HAD-like_sf"/>
</dbReference>
<keyword evidence="7" id="KW-0109">Calcium transport</keyword>
<dbReference type="InterPro" id="IPR008250">
    <property type="entry name" value="ATPase_P-typ_transduc_dom_A_sf"/>
</dbReference>
<keyword evidence="16" id="KW-0406">Ion transport</keyword>
<dbReference type="FunFam" id="3.40.50.1000:FF:000028">
    <property type="entry name" value="Calcium-transporting P-type ATPase, putative"/>
    <property type="match status" value="1"/>
</dbReference>
<dbReference type="SUPFAM" id="SSF81660">
    <property type="entry name" value="Metal cation-transporting ATPase, ATP-binding domain N"/>
    <property type="match status" value="1"/>
</dbReference>
<evidence type="ECO:0000256" key="9">
    <source>
        <dbReference type="ARBA" id="ARBA00022723"/>
    </source>
</evidence>
<dbReference type="GO" id="GO:0016887">
    <property type="term" value="F:ATP hydrolysis activity"/>
    <property type="evidence" value="ECO:0007669"/>
    <property type="project" value="InterPro"/>
</dbReference>
<dbReference type="InterPro" id="IPR005782">
    <property type="entry name" value="P-type_ATPase_IIA"/>
</dbReference>
<keyword evidence="11" id="KW-0106">Calcium</keyword>
<keyword evidence="10" id="KW-0547">Nucleotide-binding</keyword>
<proteinExistence type="inferred from homology"/>
<dbReference type="EMBL" id="VYKK01000015">
    <property type="protein sequence ID" value="KAA9004050.1"/>
    <property type="molecule type" value="Genomic_DNA"/>
</dbReference>
<dbReference type="SUPFAM" id="SSF56784">
    <property type="entry name" value="HAD-like"/>
    <property type="match status" value="1"/>
</dbReference>
<dbReference type="FunFam" id="1.20.1110.10:FF:000065">
    <property type="entry name" value="Sarcoplasmic/endoplasmic reticulum calcium ATPase 1"/>
    <property type="match status" value="1"/>
</dbReference>
<comment type="subcellular location">
    <subcellularLocation>
        <location evidence="1">Cell membrane</location>
        <topology evidence="1">Multi-pass membrane protein</topology>
    </subcellularLocation>
</comment>
<dbReference type="GO" id="GO:0005886">
    <property type="term" value="C:plasma membrane"/>
    <property type="evidence" value="ECO:0007669"/>
    <property type="project" value="UniProtKB-SubCell"/>
</dbReference>
<evidence type="ECO:0000256" key="3">
    <source>
        <dbReference type="ARBA" id="ARBA00012790"/>
    </source>
</evidence>
<evidence type="ECO:0000256" key="10">
    <source>
        <dbReference type="ARBA" id="ARBA00022741"/>
    </source>
</evidence>
<name>A0A5J5G8B6_9BACL</name>
<dbReference type="NCBIfam" id="TIGR01494">
    <property type="entry name" value="ATPase_P-type"/>
    <property type="match status" value="2"/>
</dbReference>
<feature type="transmembrane region" description="Helical" evidence="20">
    <location>
        <begin position="799"/>
        <end position="820"/>
    </location>
</feature>
<dbReference type="InterPro" id="IPR006068">
    <property type="entry name" value="ATPase_P-typ_cation-transptr_C"/>
</dbReference>
<dbReference type="SFLD" id="SFLDF00027">
    <property type="entry name" value="p-type_atpase"/>
    <property type="match status" value="1"/>
</dbReference>
<dbReference type="GO" id="GO:0046872">
    <property type="term" value="F:metal ion binding"/>
    <property type="evidence" value="ECO:0007669"/>
    <property type="project" value="UniProtKB-KW"/>
</dbReference>
<dbReference type="Gene3D" id="2.70.150.10">
    <property type="entry name" value="Calcium-transporting ATPase, cytoplasmic transduction domain A"/>
    <property type="match status" value="1"/>
</dbReference>
<evidence type="ECO:0000313" key="22">
    <source>
        <dbReference type="EMBL" id="KAA9004050.1"/>
    </source>
</evidence>
<dbReference type="Pfam" id="PF00689">
    <property type="entry name" value="Cation_ATPase_C"/>
    <property type="match status" value="1"/>
</dbReference>
<evidence type="ECO:0000256" key="16">
    <source>
        <dbReference type="ARBA" id="ARBA00023065"/>
    </source>
</evidence>
<feature type="transmembrane region" description="Helical" evidence="20">
    <location>
        <begin position="832"/>
        <end position="849"/>
    </location>
</feature>
<dbReference type="InterPro" id="IPR059000">
    <property type="entry name" value="ATPase_P-type_domA"/>
</dbReference>
<feature type="region of interest" description="Disordered" evidence="19">
    <location>
        <begin position="399"/>
        <end position="430"/>
    </location>
</feature>
<dbReference type="PROSITE" id="PS00154">
    <property type="entry name" value="ATPASE_E1_E2"/>
    <property type="match status" value="1"/>
</dbReference>
<evidence type="ECO:0000256" key="11">
    <source>
        <dbReference type="ARBA" id="ARBA00022837"/>
    </source>
</evidence>
<gene>
    <name evidence="22" type="ORF">F4V43_11620</name>
</gene>
<feature type="transmembrane region" description="Helical" evidence="20">
    <location>
        <begin position="247"/>
        <end position="267"/>
    </location>
</feature>
<dbReference type="Gene3D" id="3.40.50.1000">
    <property type="entry name" value="HAD superfamily/HAD-like"/>
    <property type="match status" value="1"/>
</dbReference>
<dbReference type="InterPro" id="IPR050510">
    <property type="entry name" value="Cation_transp_ATPase_P-type"/>
</dbReference>
<dbReference type="Gene3D" id="3.40.1110.10">
    <property type="entry name" value="Calcium-transporting ATPase, cytoplasmic domain N"/>
    <property type="match status" value="1"/>
</dbReference>
<keyword evidence="4" id="KW-0813">Transport</keyword>
<dbReference type="InterPro" id="IPR044492">
    <property type="entry name" value="P_typ_ATPase_HD_dom"/>
</dbReference>
<evidence type="ECO:0000256" key="5">
    <source>
        <dbReference type="ARBA" id="ARBA00022475"/>
    </source>
</evidence>
<dbReference type="RefSeq" id="WP_150458405.1">
    <property type="nucleotide sequence ID" value="NZ_VYKK01000015.1"/>
</dbReference>
<keyword evidence="14" id="KW-1278">Translocase</keyword>
<dbReference type="InterPro" id="IPR018303">
    <property type="entry name" value="ATPase_P-typ_P_site"/>
</dbReference>
<evidence type="ECO:0000256" key="18">
    <source>
        <dbReference type="ARBA" id="ARBA00048694"/>
    </source>
</evidence>
<dbReference type="PRINTS" id="PR00120">
    <property type="entry name" value="HATPASE"/>
</dbReference>
<keyword evidence="15 20" id="KW-1133">Transmembrane helix</keyword>
<keyword evidence="17 20" id="KW-0472">Membrane</keyword>
<protein>
    <recommendedName>
        <fullName evidence="3">P-type Ca(2+) transporter</fullName>
        <ecNumber evidence="3">7.2.2.10</ecNumber>
    </recommendedName>
</protein>
<evidence type="ECO:0000256" key="6">
    <source>
        <dbReference type="ARBA" id="ARBA00022553"/>
    </source>
</evidence>
<dbReference type="GO" id="GO:0005524">
    <property type="term" value="F:ATP binding"/>
    <property type="evidence" value="ECO:0007669"/>
    <property type="project" value="UniProtKB-KW"/>
</dbReference>
<feature type="region of interest" description="Disordered" evidence="19">
    <location>
        <begin position="932"/>
        <end position="956"/>
    </location>
</feature>
<dbReference type="Proteomes" id="UP000367750">
    <property type="component" value="Unassembled WGS sequence"/>
</dbReference>
<feature type="compositionally biased region" description="Polar residues" evidence="19">
    <location>
        <begin position="945"/>
        <end position="956"/>
    </location>
</feature>
<dbReference type="NCBIfam" id="TIGR01116">
    <property type="entry name" value="ATPase-IIA1_Ca"/>
    <property type="match status" value="1"/>
</dbReference>
<feature type="transmembrane region" description="Helical" evidence="20">
    <location>
        <begin position="726"/>
        <end position="746"/>
    </location>
</feature>
<feature type="transmembrane region" description="Helical" evidence="20">
    <location>
        <begin position="273"/>
        <end position="299"/>
    </location>
</feature>
<keyword evidence="9" id="KW-0479">Metal-binding</keyword>
<feature type="transmembrane region" description="Helical" evidence="20">
    <location>
        <begin position="83"/>
        <end position="99"/>
    </location>
</feature>
<dbReference type="InterPro" id="IPR004014">
    <property type="entry name" value="ATPase_P-typ_cation-transptr_N"/>
</dbReference>
<evidence type="ECO:0000256" key="7">
    <source>
        <dbReference type="ARBA" id="ARBA00022568"/>
    </source>
</evidence>
<dbReference type="PRINTS" id="PR00119">
    <property type="entry name" value="CATATPASE"/>
</dbReference>
<dbReference type="OrthoDB" id="9813266at2"/>
<accession>A0A5J5G8B6</accession>
<keyword evidence="23" id="KW-1185">Reference proteome</keyword>
<dbReference type="Pfam" id="PF13246">
    <property type="entry name" value="Cation_ATPase"/>
    <property type="match status" value="1"/>
</dbReference>
<organism evidence="22 23">
    <name type="scientific">Paenibacillus spiritus</name>
    <dbReference type="NCBI Taxonomy" id="2496557"/>
    <lineage>
        <taxon>Bacteria</taxon>
        <taxon>Bacillati</taxon>
        <taxon>Bacillota</taxon>
        <taxon>Bacilli</taxon>
        <taxon>Bacillales</taxon>
        <taxon>Paenibacillaceae</taxon>
        <taxon>Paenibacillus</taxon>
    </lineage>
</organism>
<keyword evidence="12" id="KW-0067">ATP-binding</keyword>
<evidence type="ECO:0000256" key="20">
    <source>
        <dbReference type="SAM" id="Phobius"/>
    </source>
</evidence>
<feature type="transmembrane region" description="Helical" evidence="20">
    <location>
        <begin position="758"/>
        <end position="778"/>
    </location>
</feature>
<evidence type="ECO:0000256" key="13">
    <source>
        <dbReference type="ARBA" id="ARBA00022842"/>
    </source>
</evidence>
<comment type="similarity">
    <text evidence="2">Belongs to the cation transport ATPase (P-type) (TC 3.A.3) family. Type IIA subfamily.</text>
</comment>
<evidence type="ECO:0000313" key="23">
    <source>
        <dbReference type="Proteomes" id="UP000367750"/>
    </source>
</evidence>
<reference evidence="22 23" key="1">
    <citation type="submission" date="2019-09" db="EMBL/GenBank/DDBJ databases">
        <title>Bacillus ochoae sp. nov., Paenibacillus whitsoniae sp. nov., Paenibacillus spiritus sp. nov. Isolated from the Mars Exploration Rover during spacecraft assembly.</title>
        <authorList>
            <person name="Seuylemezian A."/>
            <person name="Vaishampayan P."/>
        </authorList>
    </citation>
    <scope>NUCLEOTIDE SEQUENCE [LARGE SCALE GENOMIC DNA]</scope>
    <source>
        <strain evidence="22 23">MER_111</strain>
    </source>
</reference>
<feature type="transmembrane region" description="Helical" evidence="20">
    <location>
        <begin position="870"/>
        <end position="890"/>
    </location>
</feature>
<sequence length="956" mass="103299">MEHTSWHRLGREELLAHFNVTPQGGLSEEEAGRRREDSGYNELSEGERLSPFTLLLNQFKDFMVLVLMGATLVSGLLGEYLDAVTIIAIIILNGILGFVQEFRAERSLRALKQLSAPTAKVVRGGESRHEAARMLVPGDIVLLESGDRVPADVRWLECSSLYTEESALTGESLPVSKHSEPIAAEEVPLGDQKNIGFMGTMVTRGTGRAIVVRTGMDTEMGKIADLIQSTESQETPLQRRLEQLGKILIYVSLVLTVVVVLAGILHGQPATGMFLAGVSLAVAAIPEGLPAIVTIALALGVQRMIKRGAIVRKLPSVETLGCASVICSDKTGTLTQNKMTVTRVWTGGRMMEVTGEGYAPVGTVTDKGRPVELKHDQSLRRVLQIAALCNNAEIVETEAGNKAKSKAKRKSKKSGNSDGEEGAEAVHSGEKVWTLKGDPTEGALTALSAKMGLTAGHLAQTFTREKEFPFDSERKLMSVIVRHPGGRMVCAKGAPDVLLGRCAYMLWEGQVVPCTPTLRQKVLEANEGMASGALRVLGLAFRELRSGEKSETDKETESQLVFAGLTGMIDPPRREVRDAIAVTRRAGIKTVMITGDHGTTAEAIAHQLGIIQRAGSVLTGAQLSRMDDDELDKMSDHVYVYARVSPEHKLRIVKSLQRGGHVVAMTGDGVNDAPAIKAADIGIAMGITGTDVTKEASALVLGDDNFSTIVAAIEEGRSIYENIRKFIRYLLASNVGEILTMFFAMMLGLPLPLVPIQILWVNLVTDGLPAMALGVDQPEKDLMEHKPRGSRENIFARRLGWKIISRGFLIGLCTLGAFWLTLRSDPGDPARLMQAQSVAFATLVLAQLIHVFDCRSSRSVFHRNPFQNKYLVLAVLSSVLLMLAVMYIPAMQPIFKTVPLGFRDLALSFVAAGIPTFLMGAGSVWSGNRLKRRHAGSGRSGGSGTRPQAKSTKISA</sequence>
<evidence type="ECO:0000256" key="12">
    <source>
        <dbReference type="ARBA" id="ARBA00022840"/>
    </source>
</evidence>
<comment type="caution">
    <text evidence="22">The sequence shown here is derived from an EMBL/GenBank/DDBJ whole genome shotgun (WGS) entry which is preliminary data.</text>
</comment>
<evidence type="ECO:0000256" key="2">
    <source>
        <dbReference type="ARBA" id="ARBA00005675"/>
    </source>
</evidence>
<evidence type="ECO:0000256" key="15">
    <source>
        <dbReference type="ARBA" id="ARBA00022989"/>
    </source>
</evidence>
<dbReference type="AlphaFoldDB" id="A0A5J5G8B6"/>
<dbReference type="SUPFAM" id="SSF81665">
    <property type="entry name" value="Calcium ATPase, transmembrane domain M"/>
    <property type="match status" value="1"/>
</dbReference>
<keyword evidence="6" id="KW-0597">Phosphoprotein</keyword>
<dbReference type="Gene3D" id="1.20.1110.10">
    <property type="entry name" value="Calcium-transporting ATPase, transmembrane domain"/>
    <property type="match status" value="1"/>
</dbReference>
<dbReference type="InterPro" id="IPR023298">
    <property type="entry name" value="ATPase_P-typ_TM_dom_sf"/>
</dbReference>
<dbReference type="FunFam" id="2.70.150.10:FF:000016">
    <property type="entry name" value="Calcium-transporting P-type ATPase putative"/>
    <property type="match status" value="1"/>
</dbReference>
<dbReference type="PANTHER" id="PTHR43294">
    <property type="entry name" value="SODIUM/POTASSIUM-TRANSPORTING ATPASE SUBUNIT ALPHA"/>
    <property type="match status" value="1"/>
</dbReference>
<feature type="compositionally biased region" description="Basic residues" evidence="19">
    <location>
        <begin position="403"/>
        <end position="413"/>
    </location>
</feature>
<dbReference type="GO" id="GO:0005388">
    <property type="term" value="F:P-type calcium transporter activity"/>
    <property type="evidence" value="ECO:0007669"/>
    <property type="project" value="UniProtKB-EC"/>
</dbReference>
<keyword evidence="5" id="KW-1003">Cell membrane</keyword>
<dbReference type="FunFam" id="3.40.50.1000:FF:000001">
    <property type="entry name" value="Phospholipid-transporting ATPase IC"/>
    <property type="match status" value="1"/>
</dbReference>
<dbReference type="Pfam" id="PF00122">
    <property type="entry name" value="E1-E2_ATPase"/>
    <property type="match status" value="1"/>
</dbReference>
<evidence type="ECO:0000256" key="8">
    <source>
        <dbReference type="ARBA" id="ARBA00022692"/>
    </source>
</evidence>
<dbReference type="SUPFAM" id="SSF81653">
    <property type="entry name" value="Calcium ATPase, transduction domain A"/>
    <property type="match status" value="1"/>
</dbReference>
<dbReference type="SFLD" id="SFLDS00003">
    <property type="entry name" value="Haloacid_Dehalogenase"/>
    <property type="match status" value="1"/>
</dbReference>
<dbReference type="PANTHER" id="PTHR43294:SF21">
    <property type="entry name" value="CATION TRANSPORTING ATPASE"/>
    <property type="match status" value="1"/>
</dbReference>
<evidence type="ECO:0000256" key="1">
    <source>
        <dbReference type="ARBA" id="ARBA00004651"/>
    </source>
</evidence>
<dbReference type="GO" id="GO:0140352">
    <property type="term" value="P:export from cell"/>
    <property type="evidence" value="ECO:0007669"/>
    <property type="project" value="UniProtKB-ARBA"/>
</dbReference>
<dbReference type="CDD" id="cd02089">
    <property type="entry name" value="P-type_ATPase_Ca_prok"/>
    <property type="match status" value="1"/>
</dbReference>
<dbReference type="SFLD" id="SFLDG00002">
    <property type="entry name" value="C1.7:_P-type_atpase_like"/>
    <property type="match status" value="1"/>
</dbReference>
<evidence type="ECO:0000259" key="21">
    <source>
        <dbReference type="SMART" id="SM00831"/>
    </source>
</evidence>
<dbReference type="InterPro" id="IPR023214">
    <property type="entry name" value="HAD_sf"/>
</dbReference>
<keyword evidence="13" id="KW-0460">Magnesium</keyword>
<comment type="catalytic activity">
    <reaction evidence="18">
        <text>Ca(2+)(in) + ATP + H2O = Ca(2+)(out) + ADP + phosphate + H(+)</text>
        <dbReference type="Rhea" id="RHEA:18105"/>
        <dbReference type="ChEBI" id="CHEBI:15377"/>
        <dbReference type="ChEBI" id="CHEBI:15378"/>
        <dbReference type="ChEBI" id="CHEBI:29108"/>
        <dbReference type="ChEBI" id="CHEBI:30616"/>
        <dbReference type="ChEBI" id="CHEBI:43474"/>
        <dbReference type="ChEBI" id="CHEBI:456216"/>
        <dbReference type="EC" id="7.2.2.10"/>
    </reaction>
</comment>
<evidence type="ECO:0000256" key="14">
    <source>
        <dbReference type="ARBA" id="ARBA00022967"/>
    </source>
</evidence>
<evidence type="ECO:0000256" key="4">
    <source>
        <dbReference type="ARBA" id="ARBA00022448"/>
    </source>
</evidence>
<keyword evidence="8 20" id="KW-0812">Transmembrane</keyword>
<dbReference type="Pfam" id="PF00690">
    <property type="entry name" value="Cation_ATPase_N"/>
    <property type="match status" value="1"/>
</dbReference>
<evidence type="ECO:0000256" key="17">
    <source>
        <dbReference type="ARBA" id="ARBA00023136"/>
    </source>
</evidence>
<feature type="domain" description="Cation-transporting P-type ATPase N-terminal" evidence="21">
    <location>
        <begin position="5"/>
        <end position="79"/>
    </location>
</feature>
<dbReference type="SMART" id="SM00831">
    <property type="entry name" value="Cation_ATPase_N"/>
    <property type="match status" value="1"/>
</dbReference>
<feature type="transmembrane region" description="Helical" evidence="20">
    <location>
        <begin position="905"/>
        <end position="925"/>
    </location>
</feature>
<dbReference type="InterPro" id="IPR023299">
    <property type="entry name" value="ATPase_P-typ_cyto_dom_N"/>
</dbReference>